<evidence type="ECO:0000313" key="3">
    <source>
        <dbReference type="Proteomes" id="UP001063166"/>
    </source>
</evidence>
<gene>
    <name evidence="1" type="ORF">LshimejAT787_0703590</name>
    <name evidence="2" type="ORF">LshimejAT787_0705020</name>
</gene>
<protein>
    <submittedName>
        <fullName evidence="2">Zn-finger domain-containing protein</fullName>
    </submittedName>
</protein>
<dbReference type="AlphaFoldDB" id="A0A9P3PRD4"/>
<dbReference type="EMBL" id="BRPK01000007">
    <property type="protein sequence ID" value="GLB39992.1"/>
    <property type="molecule type" value="Genomic_DNA"/>
</dbReference>
<proteinExistence type="predicted"/>
<accession>A0A9P3PRD4</accession>
<evidence type="ECO:0000313" key="1">
    <source>
        <dbReference type="EMBL" id="GLB39849.1"/>
    </source>
</evidence>
<organism evidence="2 3">
    <name type="scientific">Lyophyllum shimeji</name>
    <name type="common">Hon-shimeji</name>
    <name type="synonym">Tricholoma shimeji</name>
    <dbReference type="NCBI Taxonomy" id="47721"/>
    <lineage>
        <taxon>Eukaryota</taxon>
        <taxon>Fungi</taxon>
        <taxon>Dikarya</taxon>
        <taxon>Basidiomycota</taxon>
        <taxon>Agaricomycotina</taxon>
        <taxon>Agaricomycetes</taxon>
        <taxon>Agaricomycetidae</taxon>
        <taxon>Agaricales</taxon>
        <taxon>Tricholomatineae</taxon>
        <taxon>Lyophyllaceae</taxon>
        <taxon>Lyophyllum</taxon>
    </lineage>
</organism>
<evidence type="ECO:0000313" key="2">
    <source>
        <dbReference type="EMBL" id="GLB39992.1"/>
    </source>
</evidence>
<sequence length="378" mass="43673">MQKVFVGIMAGAVNEKVLTVVRAVIDFVYYAQLHSHTTRTLSALQHSLETFHQHKDIFVDLEIREHFDIPKLHSIQHYIDSIVALGSADGYNTESPERLHIDFAKEAYRASNKRDYTEQMAVWLQRQEAMFLRTAYLTWLHPKGLVQDVVDDELLDDEPSDSEEETHLTDFAVVQYRLAKSPPFRNVTVETLAIQHGAVDFLPAFREVISVRLPFNRYISSNQMITNRIRTTPTRLARGRHPSVPANFDTALVIENPEEYRPSSSLNGLRVAQVRVIFNLPRQFGEFRHPLAYIEWFTPLGTPDRVTGMHLVKRSTRAHRRNAEIISVDRIVRSCHLMAKCGREVDRGWTTDNVLEEAAAFWVNPYITVDEFVMTWSW</sequence>
<keyword evidence="3" id="KW-1185">Reference proteome</keyword>
<dbReference type="Proteomes" id="UP001063166">
    <property type="component" value="Unassembled WGS sequence"/>
</dbReference>
<comment type="caution">
    <text evidence="2">The sequence shown here is derived from an EMBL/GenBank/DDBJ whole genome shotgun (WGS) entry which is preliminary data.</text>
</comment>
<reference evidence="2" key="1">
    <citation type="submission" date="2022-07" db="EMBL/GenBank/DDBJ databases">
        <title>The genome of Lyophyllum shimeji provides insight into the initial evolution of ectomycorrhizal fungal genome.</title>
        <authorList>
            <person name="Kobayashi Y."/>
            <person name="Shibata T."/>
            <person name="Hirakawa H."/>
            <person name="Shigenobu S."/>
            <person name="Nishiyama T."/>
            <person name="Yamada A."/>
            <person name="Hasebe M."/>
            <person name="Kawaguchi M."/>
        </authorList>
    </citation>
    <scope>NUCLEOTIDE SEQUENCE</scope>
    <source>
        <strain evidence="2">AT787</strain>
    </source>
</reference>
<dbReference type="EMBL" id="BRPK01000007">
    <property type="protein sequence ID" value="GLB39849.1"/>
    <property type="molecule type" value="Genomic_DNA"/>
</dbReference>
<name>A0A9P3PRD4_LYOSH</name>
<dbReference type="OrthoDB" id="2418900at2759"/>